<protein>
    <submittedName>
        <fullName evidence="1">Uncharacterized protein</fullName>
    </submittedName>
</protein>
<dbReference type="RefSeq" id="WP_090086252.1">
    <property type="nucleotide sequence ID" value="NZ_FOMR01000009.1"/>
</dbReference>
<reference evidence="2" key="1">
    <citation type="submission" date="2016-10" db="EMBL/GenBank/DDBJ databases">
        <authorList>
            <person name="Varghese N."/>
            <person name="Submissions S."/>
        </authorList>
    </citation>
    <scope>NUCLEOTIDE SEQUENCE [LARGE SCALE GENOMIC DNA]</scope>
    <source>
        <strain evidence="2">DSM 22530</strain>
    </source>
</reference>
<gene>
    <name evidence="1" type="ORF">SAMN05216238_109172</name>
</gene>
<dbReference type="STRING" id="640948.SAMN05216238_109172"/>
<dbReference type="EMBL" id="FOMR01000009">
    <property type="protein sequence ID" value="SFE18721.1"/>
    <property type="molecule type" value="Genomic_DNA"/>
</dbReference>
<accession>A0A1I1YGR9</accession>
<evidence type="ECO:0000313" key="2">
    <source>
        <dbReference type="Proteomes" id="UP000199474"/>
    </source>
</evidence>
<dbReference type="AlphaFoldDB" id="A0A1I1YGR9"/>
<proteinExistence type="predicted"/>
<name>A0A1I1YGR9_9BACI</name>
<sequence length="281" mass="32961">MGKLKLMYNGINVLTIKMKQPSVRYQDANGELDIMIDAAKNSLFDDVYLQTECGKMPFPLKMNAVSWHGFYFRKNGEIKAPLLNFKREGIGKQKRIAIPVRHNGTINQNDLFAFPILSLYIPNNLGYRINKDLSFNNNEDEMIKIDKGLRNARVDLFVLPKGITAEDFMSKYVISLNYLLFDITMFDRSKNGEFIPLQAKPKILFASLEDHQVLIRIIYNDYFREYELNNKYGLLIHDPNNTIDMLLNRLFGYEENEKIKMELFREMHNNNVEEVRKKQLK</sequence>
<dbReference type="Proteomes" id="UP000199474">
    <property type="component" value="Unassembled WGS sequence"/>
</dbReference>
<evidence type="ECO:0000313" key="1">
    <source>
        <dbReference type="EMBL" id="SFE18721.1"/>
    </source>
</evidence>
<organism evidence="1 2">
    <name type="scientific">Lentibacillus persicus</name>
    <dbReference type="NCBI Taxonomy" id="640948"/>
    <lineage>
        <taxon>Bacteria</taxon>
        <taxon>Bacillati</taxon>
        <taxon>Bacillota</taxon>
        <taxon>Bacilli</taxon>
        <taxon>Bacillales</taxon>
        <taxon>Bacillaceae</taxon>
        <taxon>Lentibacillus</taxon>
    </lineage>
</organism>
<dbReference type="OrthoDB" id="2989239at2"/>
<keyword evidence="2" id="KW-1185">Reference proteome</keyword>